<gene>
    <name evidence="3" type="ORF">SAMN06265379_10980</name>
</gene>
<dbReference type="Gene3D" id="2.30.30.940">
    <property type="match status" value="1"/>
</dbReference>
<dbReference type="InterPro" id="IPR010285">
    <property type="entry name" value="DNA_helicase_pif1-like_DEAD"/>
</dbReference>
<dbReference type="AlphaFoldDB" id="A0A521EKC0"/>
<dbReference type="Gene3D" id="3.40.50.300">
    <property type="entry name" value="P-loop containing nucleotide triphosphate hydrolases"/>
    <property type="match status" value="2"/>
</dbReference>
<evidence type="ECO:0000256" key="1">
    <source>
        <dbReference type="SAM" id="MobiDB-lite"/>
    </source>
</evidence>
<dbReference type="GO" id="GO:0003678">
    <property type="term" value="F:DNA helicase activity"/>
    <property type="evidence" value="ECO:0007669"/>
    <property type="project" value="InterPro"/>
</dbReference>
<dbReference type="PANTHER" id="PTHR47642:SF7">
    <property type="entry name" value="ATP-DEPENDENT DNA HELICASE PIF1"/>
    <property type="match status" value="1"/>
</dbReference>
<evidence type="ECO:0000259" key="2">
    <source>
        <dbReference type="SMART" id="SM00382"/>
    </source>
</evidence>
<proteinExistence type="predicted"/>
<dbReference type="Pfam" id="PF14493">
    <property type="entry name" value="HTH_40"/>
    <property type="match status" value="1"/>
</dbReference>
<evidence type="ECO:0000313" key="3">
    <source>
        <dbReference type="EMBL" id="SMO84355.1"/>
    </source>
</evidence>
<dbReference type="EMBL" id="FXTB01000009">
    <property type="protein sequence ID" value="SMO84355.1"/>
    <property type="molecule type" value="Genomic_DNA"/>
</dbReference>
<dbReference type="InterPro" id="IPR051055">
    <property type="entry name" value="PIF1_helicase"/>
</dbReference>
<dbReference type="Proteomes" id="UP000319040">
    <property type="component" value="Unassembled WGS sequence"/>
</dbReference>
<keyword evidence="4" id="KW-1185">Reference proteome</keyword>
<dbReference type="CDD" id="cd18809">
    <property type="entry name" value="SF1_C_RecD"/>
    <property type="match status" value="1"/>
</dbReference>
<accession>A0A521EKC0</accession>
<dbReference type="PANTHER" id="PTHR47642">
    <property type="entry name" value="ATP-DEPENDENT DNA HELICASE"/>
    <property type="match status" value="1"/>
</dbReference>
<evidence type="ECO:0000313" key="4">
    <source>
        <dbReference type="Proteomes" id="UP000319040"/>
    </source>
</evidence>
<feature type="domain" description="AAA+ ATPase" evidence="2">
    <location>
        <begin position="19"/>
        <end position="184"/>
    </location>
</feature>
<dbReference type="GO" id="GO:0000723">
    <property type="term" value="P:telomere maintenance"/>
    <property type="evidence" value="ECO:0007669"/>
    <property type="project" value="InterPro"/>
</dbReference>
<dbReference type="SUPFAM" id="SSF52540">
    <property type="entry name" value="P-loop containing nucleoside triphosphate hydrolases"/>
    <property type="match status" value="2"/>
</dbReference>
<dbReference type="InterPro" id="IPR029491">
    <property type="entry name" value="Helicase_HTH"/>
</dbReference>
<feature type="region of interest" description="Disordered" evidence="1">
    <location>
        <begin position="614"/>
        <end position="641"/>
    </location>
</feature>
<dbReference type="GO" id="GO:0006281">
    <property type="term" value="P:DNA repair"/>
    <property type="evidence" value="ECO:0007669"/>
    <property type="project" value="InterPro"/>
</dbReference>
<dbReference type="RefSeq" id="WP_185957572.1">
    <property type="nucleotide sequence ID" value="NZ_FXTB01000009.1"/>
</dbReference>
<sequence length="742" mass="84038">MSQQPDSLPQLVARFINNTNQNIFLTGKAGTGKTTFLRSIRQHTHKSVIVAAPTGIAAINAGGVTLHSLFQLPFGAFIPDNNGLNMPYASTQVNTPRTLLSSFQMHKTKRNMLKKMELLIIDEVSMLRADLLDAIDLILRSVRRQRDLPFGGVQILFIGDLLQLPPVVKDDEWSCIGAYYPSVFFFSAQVLRQTPPLYIELEKIYRQSDNTFINLLNNLRNNKMTEADAQLLNKYYRPDYEQKSDEGVILLTTHNRIANDKNRKALQNIKGKSHFFKAEISGDFKEFSYPTEDRLEFKIGAQVMFTKNDYSGEQKYFNGKIGSITKLNKDQIEVSFADGSAPANAEPYLWENKKYTVNKDSNEIDESTVGTFKQYPLKLAWAITVHKSQGLTFDKAIIDVQNAFAPGQIYVALSRLRSLDGLILTSPIPSEGIKVDSSLASFAEIKKKPEELNPILQKESKKYFNNFVMEAFDFSGLMQDLSYHISTYNKNAKKSVKQQYKSVALEWLKETEPLRTVADNFKAEVNRIVNSGQPNYLAHLLERINKATAYFEPRIKEIHDNIREHCNELKGIKGAKTYHTELIDLSNLYYGCLQMIYKAQGLIKSSLQGKPFDKSTIKKPAFPESREKPTPSRKRKSSAEIKPKEDTKLLTFKMYKAGKDVKTIAQQRSLTVGTVEGHLAHYVQLGQLDVLNFIGKGKLAIIEKTIHKLDSFALTPLKNELGKDYSYGELRLAVAYMLSQKA</sequence>
<dbReference type="InterPro" id="IPR027417">
    <property type="entry name" value="P-loop_NTPase"/>
</dbReference>
<reference evidence="3 4" key="1">
    <citation type="submission" date="2017-05" db="EMBL/GenBank/DDBJ databases">
        <authorList>
            <person name="Varghese N."/>
            <person name="Submissions S."/>
        </authorList>
    </citation>
    <scope>NUCLEOTIDE SEQUENCE [LARGE SCALE GENOMIC DNA]</scope>
    <source>
        <strain evidence="3 4">DSM 27040</strain>
    </source>
</reference>
<dbReference type="InterPro" id="IPR003593">
    <property type="entry name" value="AAA+_ATPase"/>
</dbReference>
<dbReference type="Pfam" id="PF05970">
    <property type="entry name" value="PIF1"/>
    <property type="match status" value="1"/>
</dbReference>
<dbReference type="FunFam" id="3.40.50.300:FF:001498">
    <property type="entry name" value="ATP-dependent DNA helicase"/>
    <property type="match status" value="1"/>
</dbReference>
<name>A0A521EKC0_SACCC</name>
<organism evidence="3 4">
    <name type="scientific">Saccharicrinis carchari</name>
    <dbReference type="NCBI Taxonomy" id="1168039"/>
    <lineage>
        <taxon>Bacteria</taxon>
        <taxon>Pseudomonadati</taxon>
        <taxon>Bacteroidota</taxon>
        <taxon>Bacteroidia</taxon>
        <taxon>Marinilabiliales</taxon>
        <taxon>Marinilabiliaceae</taxon>
        <taxon>Saccharicrinis</taxon>
    </lineage>
</organism>
<dbReference type="SMART" id="SM00382">
    <property type="entry name" value="AAA"/>
    <property type="match status" value="1"/>
</dbReference>
<protein>
    <submittedName>
        <fullName evidence="3">Helix-turn-helix domain-containing protein</fullName>
    </submittedName>
</protein>